<dbReference type="InterPro" id="IPR052526">
    <property type="entry name" value="HTH-type_Bedaq_tolerance"/>
</dbReference>
<dbReference type="PANTHER" id="PTHR39515">
    <property type="entry name" value="CONSERVED PROTEIN"/>
    <property type="match status" value="1"/>
</dbReference>
<dbReference type="SUPFAM" id="SSF46785">
    <property type="entry name" value="Winged helix' DNA-binding domain"/>
    <property type="match status" value="1"/>
</dbReference>
<dbReference type="Proteomes" id="UP000438448">
    <property type="component" value="Unassembled WGS sequence"/>
</dbReference>
<organism evidence="2 3">
    <name type="scientific">Nocardia macrotermitis</name>
    <dbReference type="NCBI Taxonomy" id="2585198"/>
    <lineage>
        <taxon>Bacteria</taxon>
        <taxon>Bacillati</taxon>
        <taxon>Actinomycetota</taxon>
        <taxon>Actinomycetes</taxon>
        <taxon>Mycobacteriales</taxon>
        <taxon>Nocardiaceae</taxon>
        <taxon>Nocardia</taxon>
    </lineage>
</organism>
<dbReference type="PANTHER" id="PTHR39515:SF2">
    <property type="entry name" value="HTH-TYPE TRANSCRIPTIONAL REGULATOR RV0880"/>
    <property type="match status" value="1"/>
</dbReference>
<dbReference type="Gene3D" id="1.10.287.100">
    <property type="match status" value="1"/>
</dbReference>
<feature type="domain" description="HTH marR-type" evidence="1">
    <location>
        <begin position="17"/>
        <end position="150"/>
    </location>
</feature>
<dbReference type="RefSeq" id="WP_153411915.1">
    <property type="nucleotide sequence ID" value="NZ_WEGK01000009.1"/>
</dbReference>
<dbReference type="GO" id="GO:0003700">
    <property type="term" value="F:DNA-binding transcription factor activity"/>
    <property type="evidence" value="ECO:0007669"/>
    <property type="project" value="InterPro"/>
</dbReference>
<dbReference type="AlphaFoldDB" id="A0A7K0D673"/>
<dbReference type="Pfam" id="PF12802">
    <property type="entry name" value="MarR_2"/>
    <property type="match status" value="1"/>
</dbReference>
<dbReference type="EMBL" id="WEGK01000009">
    <property type="protein sequence ID" value="MQY21227.1"/>
    <property type="molecule type" value="Genomic_DNA"/>
</dbReference>
<proteinExistence type="predicted"/>
<name>A0A7K0D673_9NOCA</name>
<dbReference type="InterPro" id="IPR036388">
    <property type="entry name" value="WH-like_DNA-bd_sf"/>
</dbReference>
<dbReference type="Gene3D" id="1.10.10.10">
    <property type="entry name" value="Winged helix-like DNA-binding domain superfamily/Winged helix DNA-binding domain"/>
    <property type="match status" value="1"/>
</dbReference>
<accession>A0A7K0D673</accession>
<keyword evidence="3" id="KW-1185">Reference proteome</keyword>
<evidence type="ECO:0000313" key="3">
    <source>
        <dbReference type="Proteomes" id="UP000438448"/>
    </source>
</evidence>
<dbReference type="PROSITE" id="PS50995">
    <property type="entry name" value="HTH_MARR_2"/>
    <property type="match status" value="1"/>
</dbReference>
<sequence>MDTPPAGGAASPVAPDRVSLDRLAADLRASVGALVRSTRSVDQLAPIPAAVLDLLDRRGPMTTADLAASRGVRHQTMATAVKELTGAGYLAAGPDPSDARKKVLTLTGAGKEAIDRDRHRRVGLLARALEDGLDEDERRVLAHALALIDRVTRTIAGSVAASPTPGDGPITGAW</sequence>
<gene>
    <name evidence="2" type="ORF">NRB20_43370</name>
</gene>
<dbReference type="InterPro" id="IPR000835">
    <property type="entry name" value="HTH_MarR-typ"/>
</dbReference>
<dbReference type="SMART" id="SM00347">
    <property type="entry name" value="HTH_MARR"/>
    <property type="match status" value="1"/>
</dbReference>
<dbReference type="InterPro" id="IPR036390">
    <property type="entry name" value="WH_DNA-bd_sf"/>
</dbReference>
<dbReference type="OrthoDB" id="5022690at2"/>
<reference evidence="2 3" key="1">
    <citation type="submission" date="2019-10" db="EMBL/GenBank/DDBJ databases">
        <title>Nocardia macrotermitis sp. nov. and Nocardia aurantia sp. nov., isolated from the gut of fungus growing-termite Macrotermes natalensis.</title>
        <authorList>
            <person name="Benndorf R."/>
            <person name="Schwitalla J."/>
            <person name="Martin K."/>
            <person name="De Beer W."/>
            <person name="Kaster A.-K."/>
            <person name="Vollmers J."/>
            <person name="Poulsen M."/>
            <person name="Beemelmanns C."/>
        </authorList>
    </citation>
    <scope>NUCLEOTIDE SEQUENCE [LARGE SCALE GENOMIC DNA]</scope>
    <source>
        <strain evidence="2 3">RB20</strain>
    </source>
</reference>
<protein>
    <recommendedName>
        <fullName evidence="1">HTH marR-type domain-containing protein</fullName>
    </recommendedName>
</protein>
<evidence type="ECO:0000259" key="1">
    <source>
        <dbReference type="PROSITE" id="PS50995"/>
    </source>
</evidence>
<comment type="caution">
    <text evidence="2">The sequence shown here is derived from an EMBL/GenBank/DDBJ whole genome shotgun (WGS) entry which is preliminary data.</text>
</comment>
<evidence type="ECO:0000313" key="2">
    <source>
        <dbReference type="EMBL" id="MQY21227.1"/>
    </source>
</evidence>